<reference evidence="1 2" key="1">
    <citation type="journal article" date="2014" name="Agronomy (Basel)">
        <title>A Draft Genome Sequence for Ensete ventricosum, the Drought-Tolerant Tree Against Hunger.</title>
        <authorList>
            <person name="Harrison J."/>
            <person name="Moore K.A."/>
            <person name="Paszkiewicz K."/>
            <person name="Jones T."/>
            <person name="Grant M."/>
            <person name="Ambacheew D."/>
            <person name="Muzemil S."/>
            <person name="Studholme D.J."/>
        </authorList>
    </citation>
    <scope>NUCLEOTIDE SEQUENCE [LARGE SCALE GENOMIC DNA]</scope>
</reference>
<sequence>MHVNSGMHGGDPRSASRENFGDFFFPVGALNRNGITSSHVVPCNQLSSHLTHRPFFSHSTQVRPISRESCAPPSLRGDFIAHAARTFYHFLHHNGLPFPKKSSRKGFRGFLLVYEKVANLC</sequence>
<evidence type="ECO:0000313" key="2">
    <source>
        <dbReference type="Proteomes" id="UP000287651"/>
    </source>
</evidence>
<dbReference type="EMBL" id="AMZH03008804">
    <property type="protein sequence ID" value="RRT58196.1"/>
    <property type="molecule type" value="Genomic_DNA"/>
</dbReference>
<protein>
    <submittedName>
        <fullName evidence="1">Uncharacterized protein</fullName>
    </submittedName>
</protein>
<accession>A0A426Z2J2</accession>
<dbReference type="AlphaFoldDB" id="A0A426Z2J2"/>
<evidence type="ECO:0000313" key="1">
    <source>
        <dbReference type="EMBL" id="RRT58196.1"/>
    </source>
</evidence>
<dbReference type="Proteomes" id="UP000287651">
    <property type="component" value="Unassembled WGS sequence"/>
</dbReference>
<proteinExistence type="predicted"/>
<organism evidence="1 2">
    <name type="scientific">Ensete ventricosum</name>
    <name type="common">Abyssinian banana</name>
    <name type="synonym">Musa ensete</name>
    <dbReference type="NCBI Taxonomy" id="4639"/>
    <lineage>
        <taxon>Eukaryota</taxon>
        <taxon>Viridiplantae</taxon>
        <taxon>Streptophyta</taxon>
        <taxon>Embryophyta</taxon>
        <taxon>Tracheophyta</taxon>
        <taxon>Spermatophyta</taxon>
        <taxon>Magnoliopsida</taxon>
        <taxon>Liliopsida</taxon>
        <taxon>Zingiberales</taxon>
        <taxon>Musaceae</taxon>
        <taxon>Ensete</taxon>
    </lineage>
</organism>
<comment type="caution">
    <text evidence="1">The sequence shown here is derived from an EMBL/GenBank/DDBJ whole genome shotgun (WGS) entry which is preliminary data.</text>
</comment>
<name>A0A426Z2J2_ENSVE</name>
<gene>
    <name evidence="1" type="ORF">B296_00018767</name>
</gene>